<evidence type="ECO:0000313" key="1">
    <source>
        <dbReference type="EMBL" id="UYO61857.1"/>
    </source>
</evidence>
<sequence length="124" mass="14196">MGTMSEDRKQRIVELIQIKRILTERIFSGFLNDAWVRGSKVLLVVSGNSLFPDGSIKVVFPDETIQELDAIKRNEPINVFREVFEEMQLLLDIAHYYGLEFTKVADDPEGVIRGLIGDELEKLE</sequence>
<gene>
    <name evidence="1" type="ORF">LNN31_13840</name>
</gene>
<evidence type="ECO:0008006" key="3">
    <source>
        <dbReference type="Google" id="ProtNLM"/>
    </source>
</evidence>
<accession>A0ABY6HBJ5</accession>
<protein>
    <recommendedName>
        <fullName evidence="3">Na+-translocating membrane potential-generating system MpsC domain-containing protein</fullName>
    </recommendedName>
</protein>
<name>A0ABY6HBJ5_9FIRM</name>
<dbReference type="Proteomes" id="UP001163550">
    <property type="component" value="Chromosome"/>
</dbReference>
<organism evidence="1 2">
    <name type="scientific">Acetobacterium wieringae</name>
    <dbReference type="NCBI Taxonomy" id="52694"/>
    <lineage>
        <taxon>Bacteria</taxon>
        <taxon>Bacillati</taxon>
        <taxon>Bacillota</taxon>
        <taxon>Clostridia</taxon>
        <taxon>Eubacteriales</taxon>
        <taxon>Eubacteriaceae</taxon>
        <taxon>Acetobacterium</taxon>
    </lineage>
</organism>
<evidence type="ECO:0000313" key="2">
    <source>
        <dbReference type="Proteomes" id="UP001163550"/>
    </source>
</evidence>
<dbReference type="RefSeq" id="WP_263992654.1">
    <property type="nucleotide sequence ID" value="NZ_CP087994.1"/>
</dbReference>
<keyword evidence="2" id="KW-1185">Reference proteome</keyword>
<dbReference type="EMBL" id="CP087994">
    <property type="protein sequence ID" value="UYO61857.1"/>
    <property type="molecule type" value="Genomic_DNA"/>
</dbReference>
<proteinExistence type="predicted"/>
<reference evidence="1" key="1">
    <citation type="submission" date="2021-11" db="EMBL/GenBank/DDBJ databases">
        <title>Isoprene-degrading acetogen.</title>
        <authorList>
            <person name="Yang Y."/>
            <person name="Jin H."/>
            <person name="Yan J."/>
        </authorList>
    </citation>
    <scope>NUCLEOTIDE SEQUENCE</scope>
    <source>
        <strain evidence="1">Berkeley</strain>
    </source>
</reference>